<accession>A0A2P5BBF2</accession>
<evidence type="ECO:0000313" key="1">
    <source>
        <dbReference type="EMBL" id="PON46124.1"/>
    </source>
</evidence>
<name>A0A2P5BBF2_TREOI</name>
<dbReference type="Proteomes" id="UP000237000">
    <property type="component" value="Unassembled WGS sequence"/>
</dbReference>
<dbReference type="InParanoid" id="A0A2P5BBF2"/>
<reference evidence="2" key="1">
    <citation type="submission" date="2016-06" db="EMBL/GenBank/DDBJ databases">
        <title>Parallel loss of symbiosis genes in relatives of nitrogen-fixing non-legume Parasponia.</title>
        <authorList>
            <person name="Van Velzen R."/>
            <person name="Holmer R."/>
            <person name="Bu F."/>
            <person name="Rutten L."/>
            <person name="Van Zeijl A."/>
            <person name="Liu W."/>
            <person name="Santuari L."/>
            <person name="Cao Q."/>
            <person name="Sharma T."/>
            <person name="Shen D."/>
            <person name="Roswanjaya Y."/>
            <person name="Wardhani T."/>
            <person name="Kalhor M.S."/>
            <person name="Jansen J."/>
            <person name="Van den Hoogen J."/>
            <person name="Gungor B."/>
            <person name="Hartog M."/>
            <person name="Hontelez J."/>
            <person name="Verver J."/>
            <person name="Yang W.-C."/>
            <person name="Schijlen E."/>
            <person name="Repin R."/>
            <person name="Schilthuizen M."/>
            <person name="Schranz E."/>
            <person name="Heidstra R."/>
            <person name="Miyata K."/>
            <person name="Fedorova E."/>
            <person name="Kohlen W."/>
            <person name="Bisseling T."/>
            <person name="Smit S."/>
            <person name="Geurts R."/>
        </authorList>
    </citation>
    <scope>NUCLEOTIDE SEQUENCE [LARGE SCALE GENOMIC DNA]</scope>
    <source>
        <strain evidence="2">cv. RG33-2</strain>
    </source>
</reference>
<dbReference type="AlphaFoldDB" id="A0A2P5BBF2"/>
<keyword evidence="2" id="KW-1185">Reference proteome</keyword>
<protein>
    <submittedName>
        <fullName evidence="1">Uncharacterized protein</fullName>
    </submittedName>
</protein>
<sequence>MKLKKRDNPNLNHRHHRTGSLAAMRLSWRLEVAGSNLGGSFESLKCEGDSLHRPVVTTWSIGSWGTFLNGVGAPMVTPHAGRPLLSLSVIKKKTSITALDHVFNM</sequence>
<gene>
    <name evidence="1" type="ORF">TorRG33x02_326910</name>
</gene>
<dbReference type="EMBL" id="JXTC01000560">
    <property type="protein sequence ID" value="PON46124.1"/>
    <property type="molecule type" value="Genomic_DNA"/>
</dbReference>
<proteinExistence type="predicted"/>
<comment type="caution">
    <text evidence="1">The sequence shown here is derived from an EMBL/GenBank/DDBJ whole genome shotgun (WGS) entry which is preliminary data.</text>
</comment>
<organism evidence="1 2">
    <name type="scientific">Trema orientale</name>
    <name type="common">Charcoal tree</name>
    <name type="synonym">Celtis orientalis</name>
    <dbReference type="NCBI Taxonomy" id="63057"/>
    <lineage>
        <taxon>Eukaryota</taxon>
        <taxon>Viridiplantae</taxon>
        <taxon>Streptophyta</taxon>
        <taxon>Embryophyta</taxon>
        <taxon>Tracheophyta</taxon>
        <taxon>Spermatophyta</taxon>
        <taxon>Magnoliopsida</taxon>
        <taxon>eudicotyledons</taxon>
        <taxon>Gunneridae</taxon>
        <taxon>Pentapetalae</taxon>
        <taxon>rosids</taxon>
        <taxon>fabids</taxon>
        <taxon>Rosales</taxon>
        <taxon>Cannabaceae</taxon>
        <taxon>Trema</taxon>
    </lineage>
</organism>
<evidence type="ECO:0000313" key="2">
    <source>
        <dbReference type="Proteomes" id="UP000237000"/>
    </source>
</evidence>